<name>A0ABU4FW00_9BACL</name>
<accession>A0ABU4FW00</accession>
<dbReference type="InterPro" id="IPR010461">
    <property type="entry name" value="ComK"/>
</dbReference>
<dbReference type="Proteomes" id="UP001280629">
    <property type="component" value="Unassembled WGS sequence"/>
</dbReference>
<gene>
    <name evidence="1" type="ORF">QT716_02105</name>
</gene>
<evidence type="ECO:0000313" key="2">
    <source>
        <dbReference type="Proteomes" id="UP001280629"/>
    </source>
</evidence>
<dbReference type="RefSeq" id="WP_317934113.1">
    <property type="nucleotide sequence ID" value="NZ_JAUBDH010000001.1"/>
</dbReference>
<protein>
    <submittedName>
        <fullName evidence="1">Competence protein ComK</fullName>
    </submittedName>
</protein>
<organism evidence="1 2">
    <name type="scientific">Sporosarcina aquimarina</name>
    <dbReference type="NCBI Taxonomy" id="114975"/>
    <lineage>
        <taxon>Bacteria</taxon>
        <taxon>Bacillati</taxon>
        <taxon>Bacillota</taxon>
        <taxon>Bacilli</taxon>
        <taxon>Bacillales</taxon>
        <taxon>Caryophanaceae</taxon>
        <taxon>Sporosarcina</taxon>
    </lineage>
</organism>
<dbReference type="EMBL" id="JAUBDH010000001">
    <property type="protein sequence ID" value="MDW0108836.1"/>
    <property type="molecule type" value="Genomic_DNA"/>
</dbReference>
<sequence>MQCESYLLDSQALALLSHTDSEGNLSKIVTLHGTYLSSKPPIQLLSLACLHNQSSLAKRTKEAVDILKFKQKPPFMLAKGVGVFPTSSSRRNTCAWIFNHFFTTTSVDKNTTMLSFSPDIHITVAASLHVIRQQNARLHLLLSHSTQLKKELYIEQFLLSPDRMKGF</sequence>
<comment type="caution">
    <text evidence="1">The sequence shown here is derived from an EMBL/GenBank/DDBJ whole genome shotgun (WGS) entry which is preliminary data.</text>
</comment>
<evidence type="ECO:0000313" key="1">
    <source>
        <dbReference type="EMBL" id="MDW0108836.1"/>
    </source>
</evidence>
<dbReference type="Pfam" id="PF06338">
    <property type="entry name" value="ComK"/>
    <property type="match status" value="1"/>
</dbReference>
<keyword evidence="2" id="KW-1185">Reference proteome</keyword>
<reference evidence="1 2" key="1">
    <citation type="submission" date="2023-06" db="EMBL/GenBank/DDBJ databases">
        <title>Sporosarcina sp. nov., isolated from Korean traditional fermented seafood 'Jeotgal'.</title>
        <authorList>
            <person name="Yang A.-I."/>
            <person name="Shin N.-R."/>
        </authorList>
    </citation>
    <scope>NUCLEOTIDE SEQUENCE [LARGE SCALE GENOMIC DNA]</scope>
    <source>
        <strain evidence="1 2">KCTC3840</strain>
    </source>
</reference>
<proteinExistence type="predicted"/>